<evidence type="ECO:0000259" key="3">
    <source>
        <dbReference type="PROSITE" id="PS51352"/>
    </source>
</evidence>
<dbReference type="RefSeq" id="WP_322419856.1">
    <property type="nucleotide sequence ID" value="NZ_JAXQNN010000001.1"/>
</dbReference>
<dbReference type="PANTHER" id="PTHR12151:SF25">
    <property type="entry name" value="LINALOOL DEHYDRATASE_ISOMERASE DOMAIN-CONTAINING PROTEIN"/>
    <property type="match status" value="1"/>
</dbReference>
<organism evidence="4 5">
    <name type="scientific">Jeotgalibacillus haloalkalitolerans</name>
    <dbReference type="NCBI Taxonomy" id="3104292"/>
    <lineage>
        <taxon>Bacteria</taxon>
        <taxon>Bacillati</taxon>
        <taxon>Bacillota</taxon>
        <taxon>Bacilli</taxon>
        <taxon>Bacillales</taxon>
        <taxon>Caryophanaceae</taxon>
        <taxon>Jeotgalibacillus</taxon>
    </lineage>
</organism>
<dbReference type="PANTHER" id="PTHR12151">
    <property type="entry name" value="ELECTRON TRANSPORT PROTIN SCO1/SENC FAMILY MEMBER"/>
    <property type="match status" value="1"/>
</dbReference>
<dbReference type="SUPFAM" id="SSF52833">
    <property type="entry name" value="Thioredoxin-like"/>
    <property type="match status" value="1"/>
</dbReference>
<dbReference type="InterPro" id="IPR036249">
    <property type="entry name" value="Thioredoxin-like_sf"/>
</dbReference>
<reference evidence="4 5" key="1">
    <citation type="submission" date="2023-12" db="EMBL/GenBank/DDBJ databases">
        <title>Jeotgalibacillus haloalkaliphilus sp. nov., a novel salt-tolerant bacteria, isolated from the estuary of the Fenhe River into the Yellow River.</title>
        <authorList>
            <person name="Li Y."/>
        </authorList>
    </citation>
    <scope>NUCLEOTIDE SEQUENCE [LARGE SCALE GENOMIC DNA]</scope>
    <source>
        <strain evidence="4 5">HH7-29</strain>
    </source>
</reference>
<evidence type="ECO:0000256" key="1">
    <source>
        <dbReference type="ARBA" id="ARBA00010996"/>
    </source>
</evidence>
<dbReference type="PROSITE" id="PS51352">
    <property type="entry name" value="THIOREDOXIN_2"/>
    <property type="match status" value="1"/>
</dbReference>
<feature type="domain" description="Thioredoxin" evidence="3">
    <location>
        <begin position="27"/>
        <end position="194"/>
    </location>
</feature>
<keyword evidence="2" id="KW-0186">Copper</keyword>
<dbReference type="Proteomes" id="UP001292084">
    <property type="component" value="Unassembled WGS sequence"/>
</dbReference>
<dbReference type="InterPro" id="IPR013766">
    <property type="entry name" value="Thioredoxin_domain"/>
</dbReference>
<dbReference type="EMBL" id="JAXQNN010000001">
    <property type="protein sequence ID" value="MDZ5710825.1"/>
    <property type="molecule type" value="Genomic_DNA"/>
</dbReference>
<accession>A0ABU5KHW2</accession>
<evidence type="ECO:0000313" key="4">
    <source>
        <dbReference type="EMBL" id="MDZ5710825.1"/>
    </source>
</evidence>
<dbReference type="Pfam" id="PF02630">
    <property type="entry name" value="SCO1-SenC"/>
    <property type="match status" value="1"/>
</dbReference>
<protein>
    <submittedName>
        <fullName evidence="4">SCO family protein</fullName>
    </submittedName>
</protein>
<comment type="caution">
    <text evidence="4">The sequence shown here is derived from an EMBL/GenBank/DDBJ whole genome shotgun (WGS) entry which is preliminary data.</text>
</comment>
<sequence>MKVFSTGVFFLLLAGAAWGVWYLQTSLPVLKSIEPFQMASVIDEESYTSENDRIKVVAFFYTACPDVCPFTMSDLKEVDSELRGEGVFEEQVEFVAITLDPEADTEERIMNYAKSFDALTDHWHWLRGTEKETAEVTEQFRMQRVKLDGQIVHSTTLYLVDAEHQIRGTYQMATARDRLNMEELVRDVLRLAGE</sequence>
<name>A0ABU5KHW2_9BACL</name>
<evidence type="ECO:0000256" key="2">
    <source>
        <dbReference type="ARBA" id="ARBA00023008"/>
    </source>
</evidence>
<proteinExistence type="inferred from homology"/>
<dbReference type="InterPro" id="IPR003782">
    <property type="entry name" value="SCO1/SenC"/>
</dbReference>
<evidence type="ECO:0000313" key="5">
    <source>
        <dbReference type="Proteomes" id="UP001292084"/>
    </source>
</evidence>
<keyword evidence="5" id="KW-1185">Reference proteome</keyword>
<comment type="similarity">
    <text evidence="1">Belongs to the SCO1/2 family.</text>
</comment>
<gene>
    <name evidence="4" type="ORF">UFB30_01270</name>
</gene>
<dbReference type="Gene3D" id="3.40.30.10">
    <property type="entry name" value="Glutaredoxin"/>
    <property type="match status" value="1"/>
</dbReference>
<dbReference type="CDD" id="cd02968">
    <property type="entry name" value="SCO"/>
    <property type="match status" value="1"/>
</dbReference>